<dbReference type="KEGG" id="mpau:ZMTM_25400"/>
<evidence type="ECO:0000256" key="4">
    <source>
        <dbReference type="ARBA" id="ARBA00022692"/>
    </source>
</evidence>
<dbReference type="SUPFAM" id="SSF103473">
    <property type="entry name" value="MFS general substrate transporter"/>
    <property type="match status" value="1"/>
</dbReference>
<keyword evidence="3" id="KW-1003">Cell membrane</keyword>
<keyword evidence="5 9" id="KW-1133">Transmembrane helix</keyword>
<dbReference type="Gene3D" id="1.20.1250.20">
    <property type="entry name" value="MFS general substrate transporter like domains"/>
    <property type="match status" value="1"/>
</dbReference>
<keyword evidence="2" id="KW-0813">Transport</keyword>
<feature type="transmembrane region" description="Helical" evidence="9">
    <location>
        <begin position="20"/>
        <end position="41"/>
    </location>
</feature>
<keyword evidence="12" id="KW-1185">Reference proteome</keyword>
<dbReference type="CDD" id="cd06173">
    <property type="entry name" value="MFS_MefA_like"/>
    <property type="match status" value="1"/>
</dbReference>
<feature type="transmembrane region" description="Helical" evidence="9">
    <location>
        <begin position="79"/>
        <end position="103"/>
    </location>
</feature>
<dbReference type="InterPro" id="IPR036259">
    <property type="entry name" value="MFS_trans_sf"/>
</dbReference>
<name>A0A8D5GDG2_9PROT</name>
<evidence type="ECO:0000313" key="11">
    <source>
        <dbReference type="EMBL" id="BCM26281.1"/>
    </source>
</evidence>
<feature type="transmembrane region" description="Helical" evidence="9">
    <location>
        <begin position="47"/>
        <end position="72"/>
    </location>
</feature>
<evidence type="ECO:0000256" key="7">
    <source>
        <dbReference type="ARBA" id="ARBA00038075"/>
    </source>
</evidence>
<evidence type="ECO:0000256" key="3">
    <source>
        <dbReference type="ARBA" id="ARBA00022475"/>
    </source>
</evidence>
<gene>
    <name evidence="11" type="primary">tetV</name>
    <name evidence="11" type="ORF">ZMTM_25400</name>
</gene>
<feature type="transmembrane region" description="Helical" evidence="9">
    <location>
        <begin position="260"/>
        <end position="277"/>
    </location>
</feature>
<dbReference type="PANTHER" id="PTHR23513">
    <property type="entry name" value="INTEGRAL MEMBRANE EFFLUX PROTEIN-RELATED"/>
    <property type="match status" value="1"/>
</dbReference>
<feature type="transmembrane region" description="Helical" evidence="9">
    <location>
        <begin position="289"/>
        <end position="306"/>
    </location>
</feature>
<feature type="domain" description="Major facilitator superfamily (MFS) profile" evidence="10">
    <location>
        <begin position="14"/>
        <end position="401"/>
    </location>
</feature>
<reference evidence="11" key="1">
    <citation type="journal article" date="2021" name="Arch. Microbiol.">
        <title>Methyloradius palustris gen. nov., sp. nov., a methanol-oxidizing bacterium isolated from snow.</title>
        <authorList>
            <person name="Miyadera T."/>
            <person name="Kojima H."/>
            <person name="Fukui M."/>
        </authorList>
    </citation>
    <scope>NUCLEOTIDE SEQUENCE</scope>
    <source>
        <strain evidence="11">Zm11</strain>
    </source>
</reference>
<keyword evidence="6 9" id="KW-0472">Membrane</keyword>
<evidence type="ECO:0000256" key="6">
    <source>
        <dbReference type="ARBA" id="ARBA00023136"/>
    </source>
</evidence>
<dbReference type="PROSITE" id="PS50850">
    <property type="entry name" value="MFS"/>
    <property type="match status" value="1"/>
</dbReference>
<feature type="transmembrane region" description="Helical" evidence="9">
    <location>
        <begin position="148"/>
        <end position="169"/>
    </location>
</feature>
<evidence type="ECO:0000313" key="12">
    <source>
        <dbReference type="Proteomes" id="UP000826722"/>
    </source>
</evidence>
<dbReference type="AlphaFoldDB" id="A0A8D5GDG2"/>
<organism evidence="11 12">
    <name type="scientific">Methyloradius palustris</name>
    <dbReference type="NCBI Taxonomy" id="2778876"/>
    <lineage>
        <taxon>Bacteria</taxon>
        <taxon>Pseudomonadati</taxon>
        <taxon>Pseudomonadota</taxon>
        <taxon>Betaproteobacteria</taxon>
        <taxon>Nitrosomonadales</taxon>
        <taxon>Methylophilaceae</taxon>
        <taxon>Methyloradius</taxon>
    </lineage>
</organism>
<feature type="transmembrane region" description="Helical" evidence="9">
    <location>
        <begin position="109"/>
        <end position="136"/>
    </location>
</feature>
<dbReference type="RefSeq" id="WP_221764289.1">
    <property type="nucleotide sequence ID" value="NZ_AP024110.1"/>
</dbReference>
<evidence type="ECO:0000256" key="5">
    <source>
        <dbReference type="ARBA" id="ARBA00022989"/>
    </source>
</evidence>
<comment type="similarity">
    <text evidence="7">Belongs to the major facilitator superfamily. Drug:H(+) antiporter-3 (DHA3) (TC 2.A.1.21) family.</text>
</comment>
<evidence type="ECO:0000256" key="8">
    <source>
        <dbReference type="ARBA" id="ARBA00040914"/>
    </source>
</evidence>
<dbReference type="GO" id="GO:0005886">
    <property type="term" value="C:plasma membrane"/>
    <property type="evidence" value="ECO:0007669"/>
    <property type="project" value="UniProtKB-SubCell"/>
</dbReference>
<protein>
    <recommendedName>
        <fullName evidence="8">Multidrug efflux pump Tap</fullName>
    </recommendedName>
</protein>
<accession>A0A8D5GDG2</accession>
<evidence type="ECO:0000256" key="1">
    <source>
        <dbReference type="ARBA" id="ARBA00004651"/>
    </source>
</evidence>
<dbReference type="InterPro" id="IPR020846">
    <property type="entry name" value="MFS_dom"/>
</dbReference>
<dbReference type="Proteomes" id="UP000826722">
    <property type="component" value="Chromosome"/>
</dbReference>
<evidence type="ECO:0000256" key="2">
    <source>
        <dbReference type="ARBA" id="ARBA00022448"/>
    </source>
</evidence>
<feature type="transmembrane region" description="Helical" evidence="9">
    <location>
        <begin position="223"/>
        <end position="248"/>
    </location>
</feature>
<evidence type="ECO:0000259" key="10">
    <source>
        <dbReference type="PROSITE" id="PS50850"/>
    </source>
</evidence>
<dbReference type="GO" id="GO:0022857">
    <property type="term" value="F:transmembrane transporter activity"/>
    <property type="evidence" value="ECO:0007669"/>
    <property type="project" value="InterPro"/>
</dbReference>
<dbReference type="PANTHER" id="PTHR23513:SF9">
    <property type="entry name" value="ENTEROBACTIN EXPORTER ENTS"/>
    <property type="match status" value="1"/>
</dbReference>
<dbReference type="InterPro" id="IPR011701">
    <property type="entry name" value="MFS"/>
</dbReference>
<proteinExistence type="inferred from homology"/>
<feature type="transmembrane region" description="Helical" evidence="9">
    <location>
        <begin position="372"/>
        <end position="394"/>
    </location>
</feature>
<comment type="subcellular location">
    <subcellularLocation>
        <location evidence="1">Cell membrane</location>
        <topology evidence="1">Multi-pass membrane protein</topology>
    </subcellularLocation>
</comment>
<dbReference type="Pfam" id="PF07690">
    <property type="entry name" value="MFS_1"/>
    <property type="match status" value="1"/>
</dbReference>
<dbReference type="EMBL" id="AP024110">
    <property type="protein sequence ID" value="BCM26281.1"/>
    <property type="molecule type" value="Genomic_DNA"/>
</dbReference>
<feature type="transmembrane region" description="Helical" evidence="9">
    <location>
        <begin position="175"/>
        <end position="194"/>
    </location>
</feature>
<keyword evidence="4 9" id="KW-0812">Transmembrane</keyword>
<sequence length="409" mass="43082">MSLKSAVPLLKNVNFVNLLLFRLLIVFSYQTVAVVVGWHIYQITHNPFSLGLIGLAEVIPYICTALFAGYAIDHHSRRMFGVFASLVLMLNALVLAAVAHGYIGSDSSIWIYCSIACVGLARAFIGPTYSSLFALVVKREEFGRAASIGSSVLQTGLVLGPALGGLLVAYTSISVAYLVAAAFGVSAGLALLFLRVAEPPPAESSPVFASIAQGLRFVAGNQVVLGAQALDMFAVLFGGAVAMLPAFIHDIYHYGVEGLGILRAAPALGAICMGLLLTRYPINKNAGRILLIAVAGFGVCIILFALTTHFWIAALILMFSGACDGVSVVIRTTIMQLMTPDNMRGRVSAINGIFIGSSNELGAFESGLSAKLLGLIPSVIFGGLMTLTVVGITAKLAPKLRKVHLSDLH</sequence>
<evidence type="ECO:0000256" key="9">
    <source>
        <dbReference type="SAM" id="Phobius"/>
    </source>
</evidence>